<evidence type="ECO:0000313" key="1">
    <source>
        <dbReference type="EMBL" id="KAL3500290.1"/>
    </source>
</evidence>
<gene>
    <name evidence="1" type="ORF">ACH5RR_039383</name>
</gene>
<organism evidence="1 2">
    <name type="scientific">Cinchona calisaya</name>
    <dbReference type="NCBI Taxonomy" id="153742"/>
    <lineage>
        <taxon>Eukaryota</taxon>
        <taxon>Viridiplantae</taxon>
        <taxon>Streptophyta</taxon>
        <taxon>Embryophyta</taxon>
        <taxon>Tracheophyta</taxon>
        <taxon>Spermatophyta</taxon>
        <taxon>Magnoliopsida</taxon>
        <taxon>eudicotyledons</taxon>
        <taxon>Gunneridae</taxon>
        <taxon>Pentapetalae</taxon>
        <taxon>asterids</taxon>
        <taxon>lamiids</taxon>
        <taxon>Gentianales</taxon>
        <taxon>Rubiaceae</taxon>
        <taxon>Cinchonoideae</taxon>
        <taxon>Cinchoneae</taxon>
        <taxon>Cinchona</taxon>
    </lineage>
</organism>
<evidence type="ECO:0000313" key="2">
    <source>
        <dbReference type="Proteomes" id="UP001630127"/>
    </source>
</evidence>
<dbReference type="EMBL" id="JBJUIK010000016">
    <property type="protein sequence ID" value="KAL3500290.1"/>
    <property type="molecule type" value="Genomic_DNA"/>
</dbReference>
<keyword evidence="2" id="KW-1185">Reference proteome</keyword>
<dbReference type="AlphaFoldDB" id="A0ABD2Y3A3"/>
<dbReference type="Proteomes" id="UP001630127">
    <property type="component" value="Unassembled WGS sequence"/>
</dbReference>
<accession>A0ABD2Y3A3</accession>
<protein>
    <submittedName>
        <fullName evidence="1">Uncharacterized protein</fullName>
    </submittedName>
</protein>
<reference evidence="1 2" key="1">
    <citation type="submission" date="2024-11" db="EMBL/GenBank/DDBJ databases">
        <title>A near-complete genome assembly of Cinchona calisaya.</title>
        <authorList>
            <person name="Lian D.C."/>
            <person name="Zhao X.W."/>
            <person name="Wei L."/>
        </authorList>
    </citation>
    <scope>NUCLEOTIDE SEQUENCE [LARGE SCALE GENOMIC DNA]</scope>
    <source>
        <tissue evidence="1">Nenye</tissue>
    </source>
</reference>
<name>A0ABD2Y3A3_9GENT</name>
<sequence length="116" mass="13121">MTYLQGSNNPIIHREAQFGYPIFEGHGMSNFLVRISAVMSLSELEQDQISLRMKLDRRRLLPSKTTCWRKGRMVVLKGEGATPSPVTPIKIPGVDCEHHFGCFQTNPVLGLIQLRQ</sequence>
<comment type="caution">
    <text evidence="1">The sequence shown here is derived from an EMBL/GenBank/DDBJ whole genome shotgun (WGS) entry which is preliminary data.</text>
</comment>
<proteinExistence type="predicted"/>